<dbReference type="PANTHER" id="PTHR11552">
    <property type="entry name" value="GLUCOSE-METHANOL-CHOLINE GMC OXIDOREDUCTASE"/>
    <property type="match status" value="1"/>
</dbReference>
<reference evidence="6" key="1">
    <citation type="submission" date="2023-06" db="EMBL/GenBank/DDBJ databases">
        <title>Genome-scale phylogeny and comparative genomics of the fungal order Sordariales.</title>
        <authorList>
            <consortium name="Lawrence Berkeley National Laboratory"/>
            <person name="Hensen N."/>
            <person name="Bonometti L."/>
            <person name="Westerberg I."/>
            <person name="Brannstrom I.O."/>
            <person name="Guillou S."/>
            <person name="Cros-Aarteil S."/>
            <person name="Calhoun S."/>
            <person name="Haridas S."/>
            <person name="Kuo A."/>
            <person name="Mondo S."/>
            <person name="Pangilinan J."/>
            <person name="Riley R."/>
            <person name="Labutti K."/>
            <person name="Andreopoulos B."/>
            <person name="Lipzen A."/>
            <person name="Chen C."/>
            <person name="Yanf M."/>
            <person name="Daum C."/>
            <person name="Ng V."/>
            <person name="Clum A."/>
            <person name="Steindorff A."/>
            <person name="Ohm R."/>
            <person name="Martin F."/>
            <person name="Silar P."/>
            <person name="Natvig D."/>
            <person name="Lalanne C."/>
            <person name="Gautier V."/>
            <person name="Ament-Velasquez S.L."/>
            <person name="Kruys A."/>
            <person name="Hutchinson M.I."/>
            <person name="Powell A.J."/>
            <person name="Barry K."/>
            <person name="Miller A.N."/>
            <person name="Grigoriev I.V."/>
            <person name="Debuchy R."/>
            <person name="Gladieux P."/>
            <person name="Thoren M.H."/>
            <person name="Johannesson H."/>
        </authorList>
    </citation>
    <scope>NUCLEOTIDE SEQUENCE</scope>
    <source>
        <strain evidence="6">SMH2532-1</strain>
    </source>
</reference>
<evidence type="ECO:0000259" key="4">
    <source>
        <dbReference type="Pfam" id="PF00732"/>
    </source>
</evidence>
<dbReference type="InterPro" id="IPR000172">
    <property type="entry name" value="GMC_OxRdtase_N"/>
</dbReference>
<proteinExistence type="inferred from homology"/>
<dbReference type="InterPro" id="IPR036188">
    <property type="entry name" value="FAD/NAD-bd_sf"/>
</dbReference>
<gene>
    <name evidence="6" type="ORF">B0T16DRAFT_406727</name>
</gene>
<feature type="chain" id="PRO_5041387193" evidence="3">
    <location>
        <begin position="22"/>
        <end position="661"/>
    </location>
</feature>
<keyword evidence="2" id="KW-0285">Flavoprotein</keyword>
<dbReference type="SUPFAM" id="SSF51905">
    <property type="entry name" value="FAD/NAD(P)-binding domain"/>
    <property type="match status" value="1"/>
</dbReference>
<comment type="cofactor">
    <cofactor evidence="2">
        <name>FAD</name>
        <dbReference type="ChEBI" id="CHEBI:57692"/>
    </cofactor>
</comment>
<dbReference type="EMBL" id="JAULSV010000002">
    <property type="protein sequence ID" value="KAK0652742.1"/>
    <property type="molecule type" value="Genomic_DNA"/>
</dbReference>
<accession>A0AA39YHJ4</accession>
<dbReference type="Gene3D" id="3.50.50.60">
    <property type="entry name" value="FAD/NAD(P)-binding domain"/>
    <property type="match status" value="1"/>
</dbReference>
<sequence>MVRRAVLSLFTLLSSALSVVAAPGNGGGGSNNDDVYDYIVVGSGPGGGPLTINLAKAGHSVLLLEAGDDQTSDVTTHILSLGIPLPTNRWDFFVKMYSDEAQALKNDHLTWKRADGSLWVGNGSAAPADASLLGVYYPRGATLGGSSVINAAGAVLPSRSDWDRIGQITGDRSWSNAKFRSILKRIEDNHYLPRGTPGHGFDGYLDINGNDGTLWENQPDLVNVFRSMVSTVGGNPNDVIQMLKRDINNDSPNRDKTQGLFGLPFHVNETWARFSSRDTIRSTIAAKKPNGSPKYRLTLKTHALATKVLFDKKKPGKKPVATGIEYLEGASLYSADPRYNPSTTGTKRTATARREVILSAGVFNTPQLLQLSGVGPAALLSRFNIPLLVDLPGVGARLQDNQELPLVGIANRPFASTPIPSDPVCTFGAPGDPCIAAFQNGLGPYARAGINSNAFLWKSNHSADGENDFLFFSFPNGAFRGFWPFEAVSNIPPEAPGTIGVAMVKLNPQNTAGTVKIRSSNPRDTPDINFEMFSDPVGSEVDLGAMADAAAWSRELFTSVPAPLGPIRPAEPKCGSSVPSECRQGDKQWMKDQTFGHHAVGTAAMGGERDAMAVVDSKFRVRGVEGLRVVDGSVFPRPPGAFPVLATFMVSEKAAEVILEG</sequence>
<dbReference type="GO" id="GO:0016614">
    <property type="term" value="F:oxidoreductase activity, acting on CH-OH group of donors"/>
    <property type="evidence" value="ECO:0007669"/>
    <property type="project" value="InterPro"/>
</dbReference>
<dbReference type="SUPFAM" id="SSF54373">
    <property type="entry name" value="FAD-linked reductases, C-terminal domain"/>
    <property type="match status" value="1"/>
</dbReference>
<organism evidence="6 7">
    <name type="scientific">Cercophora newfieldiana</name>
    <dbReference type="NCBI Taxonomy" id="92897"/>
    <lineage>
        <taxon>Eukaryota</taxon>
        <taxon>Fungi</taxon>
        <taxon>Dikarya</taxon>
        <taxon>Ascomycota</taxon>
        <taxon>Pezizomycotina</taxon>
        <taxon>Sordariomycetes</taxon>
        <taxon>Sordariomycetidae</taxon>
        <taxon>Sordariales</taxon>
        <taxon>Lasiosphaeriaceae</taxon>
        <taxon>Cercophora</taxon>
    </lineage>
</organism>
<evidence type="ECO:0000256" key="1">
    <source>
        <dbReference type="ARBA" id="ARBA00010790"/>
    </source>
</evidence>
<keyword evidence="3" id="KW-0732">Signal</keyword>
<evidence type="ECO:0000256" key="3">
    <source>
        <dbReference type="SAM" id="SignalP"/>
    </source>
</evidence>
<name>A0AA39YHJ4_9PEZI</name>
<feature type="domain" description="Glucose-methanol-choline oxidoreductase C-terminal" evidence="5">
    <location>
        <begin position="511"/>
        <end position="650"/>
    </location>
</feature>
<dbReference type="Proteomes" id="UP001174936">
    <property type="component" value="Unassembled WGS sequence"/>
</dbReference>
<evidence type="ECO:0000313" key="6">
    <source>
        <dbReference type="EMBL" id="KAK0652742.1"/>
    </source>
</evidence>
<evidence type="ECO:0000313" key="7">
    <source>
        <dbReference type="Proteomes" id="UP001174936"/>
    </source>
</evidence>
<dbReference type="InterPro" id="IPR007867">
    <property type="entry name" value="GMC_OxRtase_C"/>
</dbReference>
<keyword evidence="7" id="KW-1185">Reference proteome</keyword>
<comment type="caution">
    <text evidence="6">The sequence shown here is derived from an EMBL/GenBank/DDBJ whole genome shotgun (WGS) entry which is preliminary data.</text>
</comment>
<evidence type="ECO:0000256" key="2">
    <source>
        <dbReference type="PIRSR" id="PIRSR000137-2"/>
    </source>
</evidence>
<dbReference type="Gene3D" id="3.30.560.10">
    <property type="entry name" value="Glucose Oxidase, domain 3"/>
    <property type="match status" value="1"/>
</dbReference>
<evidence type="ECO:0000259" key="5">
    <source>
        <dbReference type="Pfam" id="PF05199"/>
    </source>
</evidence>
<comment type="similarity">
    <text evidence="1">Belongs to the GMC oxidoreductase family.</text>
</comment>
<protein>
    <submittedName>
        <fullName evidence="6">Uncharacterized protein</fullName>
    </submittedName>
</protein>
<dbReference type="GO" id="GO:0050660">
    <property type="term" value="F:flavin adenine dinucleotide binding"/>
    <property type="evidence" value="ECO:0007669"/>
    <property type="project" value="InterPro"/>
</dbReference>
<feature type="binding site" evidence="2">
    <location>
        <position position="632"/>
    </location>
    <ligand>
        <name>FAD</name>
        <dbReference type="ChEBI" id="CHEBI:57692"/>
    </ligand>
</feature>
<keyword evidence="2" id="KW-0274">FAD</keyword>
<dbReference type="AlphaFoldDB" id="A0AA39YHJ4"/>
<dbReference type="Pfam" id="PF05199">
    <property type="entry name" value="GMC_oxred_C"/>
    <property type="match status" value="1"/>
</dbReference>
<feature type="domain" description="Glucose-methanol-choline oxidoreductase N-terminal" evidence="4">
    <location>
        <begin position="119"/>
        <end position="401"/>
    </location>
</feature>
<dbReference type="InterPro" id="IPR012132">
    <property type="entry name" value="GMC_OxRdtase"/>
</dbReference>
<dbReference type="Pfam" id="PF00732">
    <property type="entry name" value="GMC_oxred_N"/>
    <property type="match status" value="1"/>
</dbReference>
<dbReference type="PANTHER" id="PTHR11552:SF80">
    <property type="entry name" value="GMC OXIDOREDUCTASE"/>
    <property type="match status" value="1"/>
</dbReference>
<feature type="signal peptide" evidence="3">
    <location>
        <begin position="1"/>
        <end position="21"/>
    </location>
</feature>
<dbReference type="PIRSF" id="PIRSF000137">
    <property type="entry name" value="Alcohol_oxidase"/>
    <property type="match status" value="1"/>
</dbReference>